<dbReference type="InterPro" id="IPR017972">
    <property type="entry name" value="Cyt_P450_CS"/>
</dbReference>
<gene>
    <name evidence="9" type="ORF">CB0940_01187</name>
    <name evidence="10" type="ORF">RHO25_001224</name>
</gene>
<dbReference type="InterPro" id="IPR036396">
    <property type="entry name" value="Cyt_P450_sf"/>
</dbReference>
<evidence type="ECO:0000256" key="2">
    <source>
        <dbReference type="ARBA" id="ARBA00022723"/>
    </source>
</evidence>
<dbReference type="Proteomes" id="UP001302367">
    <property type="component" value="Chromosome 1"/>
</dbReference>
<dbReference type="Proteomes" id="UP000230605">
    <property type="component" value="Chromosome 1"/>
</dbReference>
<dbReference type="EMBL" id="LKMD01000100">
    <property type="protein sequence ID" value="PIB00682.1"/>
    <property type="molecule type" value="Genomic_DNA"/>
</dbReference>
<dbReference type="OrthoDB" id="3626587at2759"/>
<sequence>MLAQKVDNSNHLVVASTIGIVVAFLLWRLLRIGSRPSDLPPGPPTLPILGNLHQLPKKNLHVQYKKWAEECPQQDGPIFSLKLGEQTTIVLAEGGVIRDLVDQRGSNYADRPDLWVRGLFDHSRIIMRGYDELWRMERKLYHAQLNISVAKKYLLYQEVETHQMCTELLRDPVNFVQYIGRMTGSMASSIAYGFRLPDAQSPLAHELLENSHGFFHCVVQSQLLDWYPSLRPLIELVPRKWNPWARSALEAYAKEKKTFARAYAMGLESKGQCFARDIEASKGDMELLTDHAATYVAGIAFEGGADTTRYTLQGFIKAMAMFPEVQRKAQEEIDRIVQSDELPSGKHLKEMKYINCTAKETVRWMPTAINGAIPHAAMNEDHYHGYRIPKGATIVLAVWSANHNPKDFDEPREFRPERQDPNTTIFESQNVAKPSDRGQWGFGSGRRICPGMHVAHNTLLLSISRILWAFDIQKAKDADGKEIEIDRDAFVGGLAAAPAPFQCTIRPRSEARAKLVQREWERISAELLDSEGNYRSAGN</sequence>
<evidence type="ECO:0000256" key="4">
    <source>
        <dbReference type="ARBA" id="ARBA00023004"/>
    </source>
</evidence>
<dbReference type="InterPro" id="IPR050364">
    <property type="entry name" value="Cytochrome_P450_fung"/>
</dbReference>
<reference evidence="9 11" key="1">
    <citation type="submission" date="2015-10" db="EMBL/GenBank/DDBJ databases">
        <title>The cercosporin biosynthetic gene cluster was horizontally transferred to several fungal lineages and shown to be expanded in Cercospora beticola based on microsynteny with recipient genomes.</title>
        <authorList>
            <person name="De Jonge R."/>
            <person name="Ebert M.K."/>
            <person name="Suttle J.C."/>
            <person name="Jurick Ii W.M."/>
            <person name="Secor G.A."/>
            <person name="Thomma B.P."/>
            <person name="Van De Peer Y."/>
            <person name="Bolton M.D."/>
        </authorList>
    </citation>
    <scope>NUCLEOTIDE SEQUENCE [LARGE SCALE GENOMIC DNA]</scope>
    <source>
        <strain evidence="9 11">09-40</strain>
    </source>
</reference>
<comment type="cofactor">
    <cofactor evidence="6">
        <name>heme</name>
        <dbReference type="ChEBI" id="CHEBI:30413"/>
    </cofactor>
</comment>
<evidence type="ECO:0000256" key="3">
    <source>
        <dbReference type="ARBA" id="ARBA00023002"/>
    </source>
</evidence>
<comment type="similarity">
    <text evidence="1 7">Belongs to the cytochrome P450 family.</text>
</comment>
<organism evidence="9 11">
    <name type="scientific">Cercospora beticola</name>
    <name type="common">Sugarbeet leaf spot fungus</name>
    <dbReference type="NCBI Taxonomy" id="122368"/>
    <lineage>
        <taxon>Eukaryota</taxon>
        <taxon>Fungi</taxon>
        <taxon>Dikarya</taxon>
        <taxon>Ascomycota</taxon>
        <taxon>Pezizomycotina</taxon>
        <taxon>Dothideomycetes</taxon>
        <taxon>Dothideomycetidae</taxon>
        <taxon>Mycosphaerellales</taxon>
        <taxon>Mycosphaerellaceae</taxon>
        <taxon>Cercospora</taxon>
    </lineage>
</organism>
<evidence type="ECO:0000313" key="10">
    <source>
        <dbReference type="EMBL" id="WPA96617.1"/>
    </source>
</evidence>
<evidence type="ECO:0000256" key="6">
    <source>
        <dbReference type="PIRSR" id="PIRSR602401-1"/>
    </source>
</evidence>
<proteinExistence type="inferred from homology"/>
<protein>
    <submittedName>
        <fullName evidence="9">O-methylsterigmatocystin oxidoreductase</fullName>
    </submittedName>
</protein>
<keyword evidence="5 7" id="KW-0503">Monooxygenase</keyword>
<keyword evidence="8" id="KW-1133">Transmembrane helix</keyword>
<feature type="binding site" description="axial binding residue" evidence="6">
    <location>
        <position position="449"/>
    </location>
    <ligand>
        <name>heme</name>
        <dbReference type="ChEBI" id="CHEBI:30413"/>
    </ligand>
    <ligandPart>
        <name>Fe</name>
        <dbReference type="ChEBI" id="CHEBI:18248"/>
    </ligandPart>
</feature>
<evidence type="ECO:0000256" key="1">
    <source>
        <dbReference type="ARBA" id="ARBA00010617"/>
    </source>
</evidence>
<keyword evidence="6 7" id="KW-0349">Heme</keyword>
<dbReference type="InterPro" id="IPR001128">
    <property type="entry name" value="Cyt_P450"/>
</dbReference>
<evidence type="ECO:0000313" key="9">
    <source>
        <dbReference type="EMBL" id="PIB00682.1"/>
    </source>
</evidence>
<dbReference type="PANTHER" id="PTHR46300:SF2">
    <property type="entry name" value="CYTOCHROME P450 MONOOXYGENASE ALNH-RELATED"/>
    <property type="match status" value="1"/>
</dbReference>
<dbReference type="EMBL" id="CP134184">
    <property type="protein sequence ID" value="WPA96617.1"/>
    <property type="molecule type" value="Genomic_DNA"/>
</dbReference>
<dbReference type="GO" id="GO:0020037">
    <property type="term" value="F:heme binding"/>
    <property type="evidence" value="ECO:0007669"/>
    <property type="project" value="InterPro"/>
</dbReference>
<dbReference type="GO" id="GO:0005506">
    <property type="term" value="F:iron ion binding"/>
    <property type="evidence" value="ECO:0007669"/>
    <property type="project" value="InterPro"/>
</dbReference>
<keyword evidence="8" id="KW-0812">Transmembrane</keyword>
<dbReference type="SUPFAM" id="SSF48264">
    <property type="entry name" value="Cytochrome P450"/>
    <property type="match status" value="1"/>
</dbReference>
<dbReference type="InterPro" id="IPR002401">
    <property type="entry name" value="Cyt_P450_E_grp-I"/>
</dbReference>
<dbReference type="Gene3D" id="1.10.630.10">
    <property type="entry name" value="Cytochrome P450"/>
    <property type="match status" value="1"/>
</dbReference>
<feature type="transmembrane region" description="Helical" evidence="8">
    <location>
        <begin position="12"/>
        <end position="30"/>
    </location>
</feature>
<keyword evidence="8" id="KW-0472">Membrane</keyword>
<dbReference type="PANTHER" id="PTHR46300">
    <property type="entry name" value="P450, PUTATIVE (EUROFUNG)-RELATED-RELATED"/>
    <property type="match status" value="1"/>
</dbReference>
<evidence type="ECO:0000313" key="11">
    <source>
        <dbReference type="Proteomes" id="UP000230605"/>
    </source>
</evidence>
<evidence type="ECO:0000313" key="12">
    <source>
        <dbReference type="Proteomes" id="UP001302367"/>
    </source>
</evidence>
<reference evidence="10 12" key="2">
    <citation type="submission" date="2023-09" db="EMBL/GenBank/DDBJ databases">
        <title>Complete-Gapless Cercospora beticola genome.</title>
        <authorList>
            <person name="Wyatt N.A."/>
            <person name="Spanner R.E."/>
            <person name="Bolton M.D."/>
        </authorList>
    </citation>
    <scope>NUCLEOTIDE SEQUENCE [LARGE SCALE GENOMIC DNA]</scope>
    <source>
        <strain evidence="10">Cb09-40</strain>
    </source>
</reference>
<name>A0A2G5I7G9_CERBT</name>
<dbReference type="AlphaFoldDB" id="A0A2G5I7G9"/>
<evidence type="ECO:0000256" key="7">
    <source>
        <dbReference type="RuleBase" id="RU000461"/>
    </source>
</evidence>
<dbReference type="GO" id="GO:0004497">
    <property type="term" value="F:monooxygenase activity"/>
    <property type="evidence" value="ECO:0007669"/>
    <property type="project" value="UniProtKB-KW"/>
</dbReference>
<dbReference type="CDD" id="cd11065">
    <property type="entry name" value="CYP64-like"/>
    <property type="match status" value="1"/>
</dbReference>
<dbReference type="Pfam" id="PF00067">
    <property type="entry name" value="p450"/>
    <property type="match status" value="1"/>
</dbReference>
<keyword evidence="12" id="KW-1185">Reference proteome</keyword>
<dbReference type="PRINTS" id="PR00463">
    <property type="entry name" value="EP450I"/>
</dbReference>
<dbReference type="GO" id="GO:0016705">
    <property type="term" value="F:oxidoreductase activity, acting on paired donors, with incorporation or reduction of molecular oxygen"/>
    <property type="evidence" value="ECO:0007669"/>
    <property type="project" value="InterPro"/>
</dbReference>
<keyword evidence="2 6" id="KW-0479">Metal-binding</keyword>
<evidence type="ECO:0000256" key="8">
    <source>
        <dbReference type="SAM" id="Phobius"/>
    </source>
</evidence>
<dbReference type="PROSITE" id="PS00086">
    <property type="entry name" value="CYTOCHROME_P450"/>
    <property type="match status" value="1"/>
</dbReference>
<keyword evidence="3 7" id="KW-0560">Oxidoreductase</keyword>
<accession>A0A2G5I7G9</accession>
<evidence type="ECO:0000256" key="5">
    <source>
        <dbReference type="ARBA" id="ARBA00023033"/>
    </source>
</evidence>
<keyword evidence="4 6" id="KW-0408">Iron</keyword>